<dbReference type="InterPro" id="IPR014986">
    <property type="entry name" value="XkdN-like"/>
</dbReference>
<proteinExistence type="predicted"/>
<evidence type="ECO:0000313" key="2">
    <source>
        <dbReference type="Proteomes" id="UP001589747"/>
    </source>
</evidence>
<keyword evidence="2" id="KW-1185">Reference proteome</keyword>
<gene>
    <name evidence="1" type="ORF">ACFFSY_13810</name>
</gene>
<comment type="caution">
    <text evidence="1">The sequence shown here is derived from an EMBL/GenBank/DDBJ whole genome shotgun (WGS) entry which is preliminary data.</text>
</comment>
<dbReference type="Proteomes" id="UP001589747">
    <property type="component" value="Unassembled WGS sequence"/>
</dbReference>
<dbReference type="InterPro" id="IPR038559">
    <property type="entry name" value="XkdN-like_sf"/>
</dbReference>
<accession>A0ABV5KP48</accession>
<dbReference type="Gene3D" id="3.30.2220.30">
    <property type="match status" value="1"/>
</dbReference>
<organism evidence="1 2">
    <name type="scientific">Paenibacillus aurantiacus</name>
    <dbReference type="NCBI Taxonomy" id="1936118"/>
    <lineage>
        <taxon>Bacteria</taxon>
        <taxon>Bacillati</taxon>
        <taxon>Bacillota</taxon>
        <taxon>Bacilli</taxon>
        <taxon>Bacillales</taxon>
        <taxon>Paenibacillaceae</taxon>
        <taxon>Paenibacillus</taxon>
    </lineage>
</organism>
<sequence length="123" mass="13486">MSKLTVAELLKRKEDVKGRRKSTATLYVDSLSAEIEITELSPDILGEAMEQSEGNDDYCLLYGVTEPKLLDPELQAAYAPTQPTEVVRMIFRPGEVQAIAAEILKLSGYGSNAVKVVEAKVKN</sequence>
<evidence type="ECO:0000313" key="1">
    <source>
        <dbReference type="EMBL" id="MFB9326999.1"/>
    </source>
</evidence>
<reference evidence="1 2" key="1">
    <citation type="submission" date="2024-09" db="EMBL/GenBank/DDBJ databases">
        <authorList>
            <person name="Sun Q."/>
            <person name="Mori K."/>
        </authorList>
    </citation>
    <scope>NUCLEOTIDE SEQUENCE [LARGE SCALE GENOMIC DNA]</scope>
    <source>
        <strain evidence="1 2">TISTR 2452</strain>
    </source>
</reference>
<dbReference type="EMBL" id="JBHMDO010000022">
    <property type="protein sequence ID" value="MFB9326999.1"/>
    <property type="molecule type" value="Genomic_DNA"/>
</dbReference>
<protein>
    <recommendedName>
        <fullName evidence="3">Phage portal protein</fullName>
    </recommendedName>
</protein>
<dbReference type="RefSeq" id="WP_377494811.1">
    <property type="nucleotide sequence ID" value="NZ_JBHMDO010000022.1"/>
</dbReference>
<evidence type="ECO:0008006" key="3">
    <source>
        <dbReference type="Google" id="ProtNLM"/>
    </source>
</evidence>
<dbReference type="Pfam" id="PF08890">
    <property type="entry name" value="Phage_TAC_5"/>
    <property type="match status" value="1"/>
</dbReference>
<name>A0ABV5KP48_9BACL</name>